<evidence type="ECO:0000259" key="8">
    <source>
        <dbReference type="Pfam" id="PF09335"/>
    </source>
</evidence>
<keyword evidence="10" id="KW-1185">Reference proteome</keyword>
<evidence type="ECO:0000256" key="5">
    <source>
        <dbReference type="ARBA" id="ARBA00022989"/>
    </source>
</evidence>
<dbReference type="RefSeq" id="WP_126309494.1">
    <property type="nucleotide sequence ID" value="NZ_AP018449.1"/>
</dbReference>
<feature type="transmembrane region" description="Helical" evidence="7">
    <location>
        <begin position="31"/>
        <end position="49"/>
    </location>
</feature>
<keyword evidence="4 7" id="KW-0812">Transmembrane</keyword>
<name>A0A348ANB4_9FIRM</name>
<reference evidence="9 10" key="1">
    <citation type="journal article" date="2018" name="Int. J. Syst. Evol. Microbiol.">
        <title>Methylomusa anaerophila gen. nov., sp. nov., an anaerobic methanol-utilizing bacterium isolated from a microbial fuel cell.</title>
        <authorList>
            <person name="Amano N."/>
            <person name="Yamamuro A."/>
            <person name="Miyahara M."/>
            <person name="Kouzuma A."/>
            <person name="Abe T."/>
            <person name="Watanabe K."/>
        </authorList>
    </citation>
    <scope>NUCLEOTIDE SEQUENCE [LARGE SCALE GENOMIC DNA]</scope>
    <source>
        <strain evidence="9 10">MMFC1</strain>
    </source>
</reference>
<evidence type="ECO:0000256" key="2">
    <source>
        <dbReference type="ARBA" id="ARBA00010792"/>
    </source>
</evidence>
<feature type="domain" description="VTT" evidence="8">
    <location>
        <begin position="33"/>
        <end position="158"/>
    </location>
</feature>
<dbReference type="EMBL" id="AP018449">
    <property type="protein sequence ID" value="BBB92562.1"/>
    <property type="molecule type" value="Genomic_DNA"/>
</dbReference>
<keyword evidence="3" id="KW-1003">Cell membrane</keyword>
<feature type="transmembrane region" description="Helical" evidence="7">
    <location>
        <begin position="113"/>
        <end position="132"/>
    </location>
</feature>
<dbReference type="Pfam" id="PF09335">
    <property type="entry name" value="VTT_dom"/>
    <property type="match status" value="1"/>
</dbReference>
<dbReference type="InterPro" id="IPR051311">
    <property type="entry name" value="DedA_domain"/>
</dbReference>
<feature type="transmembrane region" description="Helical" evidence="7">
    <location>
        <begin position="7"/>
        <end position="25"/>
    </location>
</feature>
<dbReference type="Proteomes" id="UP000276437">
    <property type="component" value="Chromosome"/>
</dbReference>
<proteinExistence type="inferred from homology"/>
<evidence type="ECO:0000256" key="7">
    <source>
        <dbReference type="SAM" id="Phobius"/>
    </source>
</evidence>
<keyword evidence="6 7" id="KW-0472">Membrane</keyword>
<comment type="similarity">
    <text evidence="2">Belongs to the DedA family.</text>
</comment>
<dbReference type="InterPro" id="IPR032816">
    <property type="entry name" value="VTT_dom"/>
</dbReference>
<evidence type="ECO:0000313" key="10">
    <source>
        <dbReference type="Proteomes" id="UP000276437"/>
    </source>
</evidence>
<dbReference type="AlphaFoldDB" id="A0A348ANB4"/>
<sequence length="201" mass="22191">MEQFYALIIQYINVWGYAAIIVGMAMESACLPVPSELIFGFAGYLVFLGRMDFTTAVIAGVVGGLLGSVVSYLAGYYGGKSFAEKYGRYIFLSRRHVDSAQQWFDRYGLKAVFLARLLPVVRTFISLPAGFAHVPFSKFVFYTVLGSIPWTTGLIYAGMLLGENWHKIEAMGHSAALLVGLGLVIMGILWLRRHRGEVDAS</sequence>
<dbReference type="KEGG" id="mana:MAMMFC1_03257"/>
<evidence type="ECO:0000256" key="3">
    <source>
        <dbReference type="ARBA" id="ARBA00022475"/>
    </source>
</evidence>
<dbReference type="PANTHER" id="PTHR42709">
    <property type="entry name" value="ALKALINE PHOSPHATASE LIKE PROTEIN"/>
    <property type="match status" value="1"/>
</dbReference>
<comment type="subcellular location">
    <subcellularLocation>
        <location evidence="1">Cell membrane</location>
        <topology evidence="1">Multi-pass membrane protein</topology>
    </subcellularLocation>
</comment>
<evidence type="ECO:0000256" key="6">
    <source>
        <dbReference type="ARBA" id="ARBA00023136"/>
    </source>
</evidence>
<organism evidence="9 10">
    <name type="scientific">Methylomusa anaerophila</name>
    <dbReference type="NCBI Taxonomy" id="1930071"/>
    <lineage>
        <taxon>Bacteria</taxon>
        <taxon>Bacillati</taxon>
        <taxon>Bacillota</taxon>
        <taxon>Negativicutes</taxon>
        <taxon>Selenomonadales</taxon>
        <taxon>Sporomusaceae</taxon>
        <taxon>Methylomusa</taxon>
    </lineage>
</organism>
<feature type="transmembrane region" description="Helical" evidence="7">
    <location>
        <begin position="171"/>
        <end position="191"/>
    </location>
</feature>
<dbReference type="GO" id="GO:0005886">
    <property type="term" value="C:plasma membrane"/>
    <property type="evidence" value="ECO:0007669"/>
    <property type="project" value="UniProtKB-SubCell"/>
</dbReference>
<keyword evidence="5 7" id="KW-1133">Transmembrane helix</keyword>
<protein>
    <submittedName>
        <fullName evidence="9">Inner membrane protein YghB</fullName>
    </submittedName>
</protein>
<gene>
    <name evidence="9" type="primary">yghB</name>
    <name evidence="9" type="ORF">MAMMFC1_03257</name>
</gene>
<accession>A0A348ANB4</accession>
<feature type="transmembrane region" description="Helical" evidence="7">
    <location>
        <begin position="56"/>
        <end position="77"/>
    </location>
</feature>
<dbReference type="OrthoDB" id="9813426at2"/>
<evidence type="ECO:0000256" key="4">
    <source>
        <dbReference type="ARBA" id="ARBA00022692"/>
    </source>
</evidence>
<evidence type="ECO:0000256" key="1">
    <source>
        <dbReference type="ARBA" id="ARBA00004651"/>
    </source>
</evidence>
<feature type="transmembrane region" description="Helical" evidence="7">
    <location>
        <begin position="139"/>
        <end position="159"/>
    </location>
</feature>
<dbReference type="PANTHER" id="PTHR42709:SF6">
    <property type="entry name" value="UNDECAPRENYL PHOSPHATE TRANSPORTER A"/>
    <property type="match status" value="1"/>
</dbReference>
<evidence type="ECO:0000313" key="9">
    <source>
        <dbReference type="EMBL" id="BBB92562.1"/>
    </source>
</evidence>